<gene>
    <name evidence="1" type="ORF">DCAF_LOCUS26094</name>
</gene>
<comment type="caution">
    <text evidence="1">The sequence shown here is derived from an EMBL/GenBank/DDBJ whole genome shotgun (WGS) entry which is preliminary data.</text>
</comment>
<reference evidence="1 2" key="1">
    <citation type="submission" date="2024-01" db="EMBL/GenBank/DDBJ databases">
        <authorList>
            <person name="Waweru B."/>
        </authorList>
    </citation>
    <scope>NUCLEOTIDE SEQUENCE [LARGE SCALE GENOMIC DNA]</scope>
</reference>
<name>A0AAV1SPV2_9ROSI</name>
<proteinExistence type="predicted"/>
<evidence type="ECO:0000313" key="2">
    <source>
        <dbReference type="Proteomes" id="UP001314170"/>
    </source>
</evidence>
<organism evidence="1 2">
    <name type="scientific">Dovyalis caffra</name>
    <dbReference type="NCBI Taxonomy" id="77055"/>
    <lineage>
        <taxon>Eukaryota</taxon>
        <taxon>Viridiplantae</taxon>
        <taxon>Streptophyta</taxon>
        <taxon>Embryophyta</taxon>
        <taxon>Tracheophyta</taxon>
        <taxon>Spermatophyta</taxon>
        <taxon>Magnoliopsida</taxon>
        <taxon>eudicotyledons</taxon>
        <taxon>Gunneridae</taxon>
        <taxon>Pentapetalae</taxon>
        <taxon>rosids</taxon>
        <taxon>fabids</taxon>
        <taxon>Malpighiales</taxon>
        <taxon>Salicaceae</taxon>
        <taxon>Flacourtieae</taxon>
        <taxon>Dovyalis</taxon>
    </lineage>
</organism>
<dbReference type="Proteomes" id="UP001314170">
    <property type="component" value="Unassembled WGS sequence"/>
</dbReference>
<protein>
    <submittedName>
        <fullName evidence="1">Uncharacterized protein</fullName>
    </submittedName>
</protein>
<keyword evidence="2" id="KW-1185">Reference proteome</keyword>
<dbReference type="AlphaFoldDB" id="A0AAV1SPV2"/>
<evidence type="ECO:0000313" key="1">
    <source>
        <dbReference type="EMBL" id="CAK7355832.1"/>
    </source>
</evidence>
<sequence>MKMKSMDANLEPMTQGSLKGEFGALLALCKLQCPIRDCGSVQSPSNCEEKKAADSILREQVLYEHAKKPTFVNPDVSCIFDIDRVRITKGE</sequence>
<dbReference type="EMBL" id="CAWUPB010001197">
    <property type="protein sequence ID" value="CAK7355832.1"/>
    <property type="molecule type" value="Genomic_DNA"/>
</dbReference>
<accession>A0AAV1SPV2</accession>